<dbReference type="Gramene" id="evm.model.03.1352">
    <property type="protein sequence ID" value="cds.evm.model.03.1352"/>
    <property type="gene ID" value="evm.TU.03.1352"/>
</dbReference>
<evidence type="ECO:0000313" key="2">
    <source>
        <dbReference type="Proteomes" id="UP000596661"/>
    </source>
</evidence>
<protein>
    <submittedName>
        <fullName evidence="1">Uncharacterized protein</fullName>
    </submittedName>
</protein>
<reference evidence="1" key="2">
    <citation type="submission" date="2021-03" db="UniProtKB">
        <authorList>
            <consortium name="EnsemblPlants"/>
        </authorList>
    </citation>
    <scope>IDENTIFICATION</scope>
</reference>
<dbReference type="AlphaFoldDB" id="A0A803P4Y7"/>
<proteinExistence type="predicted"/>
<keyword evidence="2" id="KW-1185">Reference proteome</keyword>
<organism evidence="1 2">
    <name type="scientific">Cannabis sativa</name>
    <name type="common">Hemp</name>
    <name type="synonym">Marijuana</name>
    <dbReference type="NCBI Taxonomy" id="3483"/>
    <lineage>
        <taxon>Eukaryota</taxon>
        <taxon>Viridiplantae</taxon>
        <taxon>Streptophyta</taxon>
        <taxon>Embryophyta</taxon>
        <taxon>Tracheophyta</taxon>
        <taxon>Spermatophyta</taxon>
        <taxon>Magnoliopsida</taxon>
        <taxon>eudicotyledons</taxon>
        <taxon>Gunneridae</taxon>
        <taxon>Pentapetalae</taxon>
        <taxon>rosids</taxon>
        <taxon>fabids</taxon>
        <taxon>Rosales</taxon>
        <taxon>Cannabaceae</taxon>
        <taxon>Cannabis</taxon>
    </lineage>
</organism>
<reference evidence="1" key="1">
    <citation type="submission" date="2018-11" db="EMBL/GenBank/DDBJ databases">
        <authorList>
            <person name="Grassa J C."/>
        </authorList>
    </citation>
    <scope>NUCLEOTIDE SEQUENCE [LARGE SCALE GENOMIC DNA]</scope>
</reference>
<accession>A0A803P4Y7</accession>
<dbReference type="EnsemblPlants" id="evm.model.03.1352">
    <property type="protein sequence ID" value="cds.evm.model.03.1352"/>
    <property type="gene ID" value="evm.TU.03.1352"/>
</dbReference>
<dbReference type="Proteomes" id="UP000596661">
    <property type="component" value="Chromosome 3"/>
</dbReference>
<evidence type="ECO:0000313" key="1">
    <source>
        <dbReference type="EnsemblPlants" id="cds.evm.model.03.1352"/>
    </source>
</evidence>
<name>A0A803P4Y7_CANSA</name>
<dbReference type="EMBL" id="UZAU01000295">
    <property type="status" value="NOT_ANNOTATED_CDS"/>
    <property type="molecule type" value="Genomic_DNA"/>
</dbReference>
<sequence length="126" mass="13556">MASSFFFFSKFSNHFSKFAVISPWQPSQSKASLPPESLGWLMKHFTFSASAPLDVGPPLIPPTGFIPDHGSPTGLPPAGFLLIGLRRNSPRPAPLGKKLLSAKKILEGPSSTLVHVPKISLQRSHG</sequence>